<dbReference type="PANTHER" id="PTHR32507:SF8">
    <property type="entry name" value="CNH1P"/>
    <property type="match status" value="1"/>
</dbReference>
<evidence type="ECO:0000256" key="1">
    <source>
        <dbReference type="ARBA" id="ARBA00004651"/>
    </source>
</evidence>
<feature type="transmembrane region" description="Helical" evidence="8">
    <location>
        <begin position="365"/>
        <end position="388"/>
    </location>
</feature>
<keyword evidence="3" id="KW-0050">Antiport</keyword>
<evidence type="ECO:0000313" key="10">
    <source>
        <dbReference type="EMBL" id="QLY29657.1"/>
    </source>
</evidence>
<feature type="transmembrane region" description="Helical" evidence="8">
    <location>
        <begin position="26"/>
        <end position="44"/>
    </location>
</feature>
<dbReference type="GO" id="GO:1902600">
    <property type="term" value="P:proton transmembrane transport"/>
    <property type="evidence" value="ECO:0007669"/>
    <property type="project" value="InterPro"/>
</dbReference>
<dbReference type="GO" id="GO:0005886">
    <property type="term" value="C:plasma membrane"/>
    <property type="evidence" value="ECO:0007669"/>
    <property type="project" value="UniProtKB-SubCell"/>
</dbReference>
<sequence>MIGILTGTMIVIAVWSLMSKQLSRHWIPAPLVMIVLGMLCGWISDDALVAALGTKGAQQAAELVLALFLFVDAVEIRRGILGPMPGIVARLLLIALPLSLLAAWGLGAALLPGLSWPVLLMIAALAIPTDLVPVSTLVRDRRFPVRVRQVLNAESGYNDGFVAPVFVFAVHAAHSSAGDAPPLDALGQFLPALAISALIGIPLGAAAGYLMLRAWTHDWTGERAVRLGILTIPVIAYALATTFGGNAFVAAFIAGITFHMTRGRLPRRSLELAEEVGEFFALVLWFMVGNVAVGIVAPNWRVLLYALLALTVIRLVPVAISMLGSSFGRVDRALLGWLGPRGVATIVFALLAYNDLHGDSDGELVLSIAVVVVVGSVALHGLATPWIAHRLAEPASARPG</sequence>
<keyword evidence="7 8" id="KW-0472">Membrane</keyword>
<dbReference type="InterPro" id="IPR006153">
    <property type="entry name" value="Cation/H_exchanger_TM"/>
</dbReference>
<keyword evidence="2" id="KW-0813">Transport</keyword>
<feature type="transmembrane region" description="Helical" evidence="8">
    <location>
        <begin position="335"/>
        <end position="353"/>
    </location>
</feature>
<dbReference type="Proteomes" id="UP000515512">
    <property type="component" value="Chromosome"/>
</dbReference>
<dbReference type="GO" id="GO:0015297">
    <property type="term" value="F:antiporter activity"/>
    <property type="evidence" value="ECO:0007669"/>
    <property type="project" value="UniProtKB-KW"/>
</dbReference>
<evidence type="ECO:0000256" key="5">
    <source>
        <dbReference type="ARBA" id="ARBA00022989"/>
    </source>
</evidence>
<feature type="transmembrane region" description="Helical" evidence="8">
    <location>
        <begin position="189"/>
        <end position="212"/>
    </location>
</feature>
<reference evidence="10 11" key="1">
    <citation type="submission" date="2020-07" db="EMBL/GenBank/DDBJ databases">
        <authorList>
            <person name="Zhuang K."/>
            <person name="Ran Y."/>
        </authorList>
    </citation>
    <scope>NUCLEOTIDE SEQUENCE [LARGE SCALE GENOMIC DNA]</scope>
    <source>
        <strain evidence="10 11">WCH-YHL-001</strain>
    </source>
</reference>
<gene>
    <name evidence="10" type="ORF">H0264_31175</name>
</gene>
<proteinExistence type="predicted"/>
<accession>A0A7D6VCK6</accession>
<keyword evidence="5 8" id="KW-1133">Transmembrane helix</keyword>
<keyword evidence="11" id="KW-1185">Reference proteome</keyword>
<feature type="domain" description="Cation/H+ exchanger transmembrane" evidence="9">
    <location>
        <begin position="11"/>
        <end position="388"/>
    </location>
</feature>
<evidence type="ECO:0000256" key="2">
    <source>
        <dbReference type="ARBA" id="ARBA00022448"/>
    </source>
</evidence>
<dbReference type="PANTHER" id="PTHR32507">
    <property type="entry name" value="NA(+)/H(+) ANTIPORTER 1"/>
    <property type="match status" value="1"/>
</dbReference>
<feature type="transmembrane region" description="Helical" evidence="8">
    <location>
        <begin position="303"/>
        <end position="323"/>
    </location>
</feature>
<comment type="subcellular location">
    <subcellularLocation>
        <location evidence="1">Cell membrane</location>
        <topology evidence="1">Multi-pass membrane protein</topology>
    </subcellularLocation>
</comment>
<dbReference type="Pfam" id="PF00999">
    <property type="entry name" value="Na_H_Exchanger"/>
    <property type="match status" value="1"/>
</dbReference>
<evidence type="ECO:0000313" key="11">
    <source>
        <dbReference type="Proteomes" id="UP000515512"/>
    </source>
</evidence>
<organism evidence="10 11">
    <name type="scientific">Nocardia huaxiensis</name>
    <dbReference type="NCBI Taxonomy" id="2755382"/>
    <lineage>
        <taxon>Bacteria</taxon>
        <taxon>Bacillati</taxon>
        <taxon>Actinomycetota</taxon>
        <taxon>Actinomycetes</taxon>
        <taxon>Mycobacteriales</taxon>
        <taxon>Nocardiaceae</taxon>
        <taxon>Nocardia</taxon>
    </lineage>
</organism>
<evidence type="ECO:0000256" key="4">
    <source>
        <dbReference type="ARBA" id="ARBA00022692"/>
    </source>
</evidence>
<dbReference type="EMBL" id="CP059399">
    <property type="protein sequence ID" value="QLY29657.1"/>
    <property type="molecule type" value="Genomic_DNA"/>
</dbReference>
<dbReference type="KEGG" id="nhu:H0264_31175"/>
<dbReference type="AlphaFoldDB" id="A0A7D6VCK6"/>
<feature type="transmembrane region" description="Helical" evidence="8">
    <location>
        <begin position="87"/>
        <end position="110"/>
    </location>
</feature>
<feature type="transmembrane region" description="Helical" evidence="8">
    <location>
        <begin position="279"/>
        <end position="297"/>
    </location>
</feature>
<feature type="transmembrane region" description="Helical" evidence="8">
    <location>
        <begin position="116"/>
        <end position="138"/>
    </location>
</feature>
<evidence type="ECO:0000256" key="3">
    <source>
        <dbReference type="ARBA" id="ARBA00022449"/>
    </source>
</evidence>
<name>A0A7D6VCK6_9NOCA</name>
<feature type="transmembrane region" description="Helical" evidence="8">
    <location>
        <begin position="232"/>
        <end position="258"/>
    </location>
</feature>
<evidence type="ECO:0000259" key="9">
    <source>
        <dbReference type="Pfam" id="PF00999"/>
    </source>
</evidence>
<evidence type="ECO:0000256" key="8">
    <source>
        <dbReference type="SAM" id="Phobius"/>
    </source>
</evidence>
<protein>
    <submittedName>
        <fullName evidence="10">Cation:proton antiporter</fullName>
    </submittedName>
</protein>
<keyword evidence="4 8" id="KW-0812">Transmembrane</keyword>
<evidence type="ECO:0000256" key="6">
    <source>
        <dbReference type="ARBA" id="ARBA00023065"/>
    </source>
</evidence>
<dbReference type="RefSeq" id="WP_181580861.1">
    <property type="nucleotide sequence ID" value="NZ_CP059399.1"/>
</dbReference>
<evidence type="ECO:0000256" key="7">
    <source>
        <dbReference type="ARBA" id="ARBA00023136"/>
    </source>
</evidence>
<keyword evidence="6" id="KW-0406">Ion transport</keyword>